<protein>
    <recommendedName>
        <fullName evidence="4">C2H2-type domain-containing protein</fullName>
    </recommendedName>
</protein>
<dbReference type="EMBL" id="JAQQWE010000004">
    <property type="protein sequence ID" value="KAK7956414.1"/>
    <property type="molecule type" value="Genomic_DNA"/>
</dbReference>
<organism evidence="2 3">
    <name type="scientific">Apiospora aurea</name>
    <dbReference type="NCBI Taxonomy" id="335848"/>
    <lineage>
        <taxon>Eukaryota</taxon>
        <taxon>Fungi</taxon>
        <taxon>Dikarya</taxon>
        <taxon>Ascomycota</taxon>
        <taxon>Pezizomycotina</taxon>
        <taxon>Sordariomycetes</taxon>
        <taxon>Xylariomycetidae</taxon>
        <taxon>Amphisphaeriales</taxon>
        <taxon>Apiosporaceae</taxon>
        <taxon>Apiospora</taxon>
    </lineage>
</organism>
<evidence type="ECO:0008006" key="4">
    <source>
        <dbReference type="Google" id="ProtNLM"/>
    </source>
</evidence>
<feature type="region of interest" description="Disordered" evidence="1">
    <location>
        <begin position="579"/>
        <end position="598"/>
    </location>
</feature>
<evidence type="ECO:0000256" key="1">
    <source>
        <dbReference type="SAM" id="MobiDB-lite"/>
    </source>
</evidence>
<name>A0ABR1QIH8_9PEZI</name>
<feature type="compositionally biased region" description="Basic and acidic residues" evidence="1">
    <location>
        <begin position="583"/>
        <end position="598"/>
    </location>
</feature>
<gene>
    <name evidence="2" type="ORF">PG986_005636</name>
</gene>
<dbReference type="PANTHER" id="PTHR10039:SF14">
    <property type="entry name" value="NACHT DOMAIN-CONTAINING PROTEIN"/>
    <property type="match status" value="1"/>
</dbReference>
<accession>A0ABR1QIH8</accession>
<reference evidence="2 3" key="1">
    <citation type="submission" date="2023-01" db="EMBL/GenBank/DDBJ databases">
        <title>Analysis of 21 Apiospora genomes using comparative genomics revels a genus with tremendous synthesis potential of carbohydrate active enzymes and secondary metabolites.</title>
        <authorList>
            <person name="Sorensen T."/>
        </authorList>
    </citation>
    <scope>NUCLEOTIDE SEQUENCE [LARGE SCALE GENOMIC DNA]</scope>
    <source>
        <strain evidence="2 3">CBS 24483</strain>
    </source>
</reference>
<dbReference type="GeneID" id="92074920"/>
<keyword evidence="3" id="KW-1185">Reference proteome</keyword>
<sequence>MYKSKRIGMFLYARLVLDYLSSNIFFSGEEIKASVYKLPDRLAEFYSKILTQILVRLDSRSVERVKCALGWIAFSKRPLKKIEFLSAIAFSSGDTTVKQIAPQYMLEICATLIEERPDSTLGFIHLSVKEFLQSSSSNLALVERDCLVQHGIATVTCLLAGIETFPYGLPQDSVLVSIIKGLHGFHIYSKEHWTDYLLSLSLSNEKYGSSTTLFFDLACELAAKLNQLSKNPVQEQNRLEDLNVDNQQTSETPANDRVGNFSSALLQHVIDRCLKARSLEQLELELKQMESRDQPIEDTAPSAIPPPQEGVSIVLQRYQTAVRYLLEQADYPGIAATELDAFKWQFRDSAYTCRIRHCPRAIIGFEHQAQCSEHEILHVRTLPCRYPGCQSPAFMSSKHLKRHIDKEHVKPAPPKTIRKVGNLPPRKGFEYQALQQSGSTPENNPEPPEENLVNEAELEGLIAAVSILPPVVFPVAPARVSARLPILYVSQLMQLGQEWRFVYEKYVIQNLNESQKVQLGGIFIRASQQKDPMNTLNGIIMGSLFSLDPDSIGKFVTLVESATADPDILRRHKFELPGGFGGHGEDGEDVARDQDHTE</sequence>
<comment type="caution">
    <text evidence="2">The sequence shown here is derived from an EMBL/GenBank/DDBJ whole genome shotgun (WGS) entry which is preliminary data.</text>
</comment>
<feature type="non-terminal residue" evidence="2">
    <location>
        <position position="598"/>
    </location>
</feature>
<proteinExistence type="predicted"/>
<evidence type="ECO:0000313" key="2">
    <source>
        <dbReference type="EMBL" id="KAK7956414.1"/>
    </source>
</evidence>
<evidence type="ECO:0000313" key="3">
    <source>
        <dbReference type="Proteomes" id="UP001391051"/>
    </source>
</evidence>
<dbReference type="PANTHER" id="PTHR10039">
    <property type="entry name" value="AMELOGENIN"/>
    <property type="match status" value="1"/>
</dbReference>
<dbReference type="RefSeq" id="XP_066701720.1">
    <property type="nucleotide sequence ID" value="XM_066841858.1"/>
</dbReference>
<dbReference type="Proteomes" id="UP001391051">
    <property type="component" value="Unassembled WGS sequence"/>
</dbReference>